<accession>A0ABP7RZ30</accession>
<dbReference type="RefSeq" id="WP_345596352.1">
    <property type="nucleotide sequence ID" value="NZ_BAABCQ010000161.1"/>
</dbReference>
<name>A0ABP7RZ30_9ACTN</name>
<comment type="caution">
    <text evidence="1">The sequence shown here is derived from an EMBL/GenBank/DDBJ whole genome shotgun (WGS) entry which is preliminary data.</text>
</comment>
<sequence length="73" mass="8172">MTDEQSHPTGTLTALQRARIDYARRDLDSARAEDLAQLEAAGLILMVERLRGRLGDVLDLIDEVTARTADRHQ</sequence>
<gene>
    <name evidence="1" type="ORF">GCM10022384_58360</name>
</gene>
<keyword evidence="2" id="KW-1185">Reference proteome</keyword>
<dbReference type="Proteomes" id="UP001500034">
    <property type="component" value="Unassembled WGS sequence"/>
</dbReference>
<dbReference type="EMBL" id="BAABCQ010000161">
    <property type="protein sequence ID" value="GAA4004064.1"/>
    <property type="molecule type" value="Genomic_DNA"/>
</dbReference>
<reference evidence="2" key="1">
    <citation type="journal article" date="2019" name="Int. J. Syst. Evol. Microbiol.">
        <title>The Global Catalogue of Microorganisms (GCM) 10K type strain sequencing project: providing services to taxonomists for standard genome sequencing and annotation.</title>
        <authorList>
            <consortium name="The Broad Institute Genomics Platform"/>
            <consortium name="The Broad Institute Genome Sequencing Center for Infectious Disease"/>
            <person name="Wu L."/>
            <person name="Ma J."/>
        </authorList>
    </citation>
    <scope>NUCLEOTIDE SEQUENCE [LARGE SCALE GENOMIC DNA]</scope>
    <source>
        <strain evidence="2">JCM 17027</strain>
    </source>
</reference>
<protein>
    <submittedName>
        <fullName evidence="1">Uncharacterized protein</fullName>
    </submittedName>
</protein>
<organism evidence="1 2">
    <name type="scientific">Streptomyces marokkonensis</name>
    <dbReference type="NCBI Taxonomy" id="324855"/>
    <lineage>
        <taxon>Bacteria</taxon>
        <taxon>Bacillati</taxon>
        <taxon>Actinomycetota</taxon>
        <taxon>Actinomycetes</taxon>
        <taxon>Kitasatosporales</taxon>
        <taxon>Streptomycetaceae</taxon>
        <taxon>Streptomyces</taxon>
    </lineage>
</organism>
<evidence type="ECO:0000313" key="2">
    <source>
        <dbReference type="Proteomes" id="UP001500034"/>
    </source>
</evidence>
<proteinExistence type="predicted"/>
<evidence type="ECO:0000313" key="1">
    <source>
        <dbReference type="EMBL" id="GAA4004064.1"/>
    </source>
</evidence>